<dbReference type="InterPro" id="IPR033985">
    <property type="entry name" value="SusD-like_N"/>
</dbReference>
<evidence type="ECO:0000256" key="5">
    <source>
        <dbReference type="ARBA" id="ARBA00023237"/>
    </source>
</evidence>
<feature type="domain" description="SusD-like N-terminal" evidence="7">
    <location>
        <begin position="114"/>
        <end position="218"/>
    </location>
</feature>
<name>A0A562SQK9_9BACT</name>
<dbReference type="OrthoDB" id="630434at2"/>
<feature type="domain" description="RagB/SusD" evidence="6">
    <location>
        <begin position="372"/>
        <end position="461"/>
    </location>
</feature>
<evidence type="ECO:0000256" key="2">
    <source>
        <dbReference type="ARBA" id="ARBA00006275"/>
    </source>
</evidence>
<dbReference type="Pfam" id="PF14322">
    <property type="entry name" value="SusD-like_3"/>
    <property type="match status" value="1"/>
</dbReference>
<gene>
    <name evidence="8" type="ORF">IQ13_1643</name>
</gene>
<evidence type="ECO:0000313" key="8">
    <source>
        <dbReference type="EMBL" id="TWI83531.1"/>
    </source>
</evidence>
<accession>A0A562SQK9</accession>
<organism evidence="8 9">
    <name type="scientific">Lacibacter cauensis</name>
    <dbReference type="NCBI Taxonomy" id="510947"/>
    <lineage>
        <taxon>Bacteria</taxon>
        <taxon>Pseudomonadati</taxon>
        <taxon>Bacteroidota</taxon>
        <taxon>Chitinophagia</taxon>
        <taxon>Chitinophagales</taxon>
        <taxon>Chitinophagaceae</taxon>
        <taxon>Lacibacter</taxon>
    </lineage>
</organism>
<dbReference type="EMBL" id="VLLE01000003">
    <property type="protein sequence ID" value="TWI83531.1"/>
    <property type="molecule type" value="Genomic_DNA"/>
</dbReference>
<keyword evidence="4" id="KW-0472">Membrane</keyword>
<evidence type="ECO:0000259" key="6">
    <source>
        <dbReference type="Pfam" id="PF07980"/>
    </source>
</evidence>
<dbReference type="Gene3D" id="1.25.40.390">
    <property type="match status" value="1"/>
</dbReference>
<evidence type="ECO:0000256" key="1">
    <source>
        <dbReference type="ARBA" id="ARBA00004442"/>
    </source>
</evidence>
<comment type="caution">
    <text evidence="8">The sequence shown here is derived from an EMBL/GenBank/DDBJ whole genome shotgun (WGS) entry which is preliminary data.</text>
</comment>
<dbReference type="InterPro" id="IPR012944">
    <property type="entry name" value="SusD_RagB_dom"/>
</dbReference>
<dbReference type="PROSITE" id="PS51257">
    <property type="entry name" value="PROKAR_LIPOPROTEIN"/>
    <property type="match status" value="1"/>
</dbReference>
<dbReference type="RefSeq" id="WP_144885760.1">
    <property type="nucleotide sequence ID" value="NZ_VLLE01000003.1"/>
</dbReference>
<reference evidence="8 9" key="1">
    <citation type="journal article" date="2015" name="Stand. Genomic Sci.">
        <title>Genomic Encyclopedia of Bacterial and Archaeal Type Strains, Phase III: the genomes of soil and plant-associated and newly described type strains.</title>
        <authorList>
            <person name="Whitman W.B."/>
            <person name="Woyke T."/>
            <person name="Klenk H.P."/>
            <person name="Zhou Y."/>
            <person name="Lilburn T.G."/>
            <person name="Beck B.J."/>
            <person name="De Vos P."/>
            <person name="Vandamme P."/>
            <person name="Eisen J.A."/>
            <person name="Garrity G."/>
            <person name="Hugenholtz P."/>
            <person name="Kyrpides N.C."/>
        </authorList>
    </citation>
    <scope>NUCLEOTIDE SEQUENCE [LARGE SCALE GENOMIC DNA]</scope>
    <source>
        <strain evidence="8 9">CGMCC 1.7271</strain>
    </source>
</reference>
<keyword evidence="9" id="KW-1185">Reference proteome</keyword>
<evidence type="ECO:0000256" key="4">
    <source>
        <dbReference type="ARBA" id="ARBA00023136"/>
    </source>
</evidence>
<proteinExistence type="inferred from homology"/>
<dbReference type="SUPFAM" id="SSF48452">
    <property type="entry name" value="TPR-like"/>
    <property type="match status" value="1"/>
</dbReference>
<keyword evidence="5" id="KW-0998">Cell outer membrane</keyword>
<evidence type="ECO:0000256" key="3">
    <source>
        <dbReference type="ARBA" id="ARBA00022729"/>
    </source>
</evidence>
<dbReference type="GO" id="GO:0009279">
    <property type="term" value="C:cell outer membrane"/>
    <property type="evidence" value="ECO:0007669"/>
    <property type="project" value="UniProtKB-SubCell"/>
</dbReference>
<evidence type="ECO:0000259" key="7">
    <source>
        <dbReference type="Pfam" id="PF14322"/>
    </source>
</evidence>
<dbReference type="Pfam" id="PF07980">
    <property type="entry name" value="SusD_RagB"/>
    <property type="match status" value="1"/>
</dbReference>
<keyword evidence="3" id="KW-0732">Signal</keyword>
<protein>
    <submittedName>
        <fullName evidence="8">SusD-like starch-binding protein associating with outer membrane</fullName>
    </submittedName>
</protein>
<dbReference type="AlphaFoldDB" id="A0A562SQK9"/>
<evidence type="ECO:0000313" key="9">
    <source>
        <dbReference type="Proteomes" id="UP000316167"/>
    </source>
</evidence>
<comment type="similarity">
    <text evidence="2">Belongs to the SusD family.</text>
</comment>
<sequence length="498" mass="55196">MKLKYLSIVALLLTTTIGCKKSFLNTEPTQFTTPELLGAAARQDPKLLNGSIAGLYTTMFSTGVGGTTGHDDFGQKGIDIYTDMLQSDMVLAGLNYGWYSNVARYNASPDFTRNEVYIPFRYYYRQIFGANNLIDILGGNDAVPAEAGNKYTMGQAKAMRAYSYFYLTQLYGKEYGTGNDKLIPIYTSATQVNRPKGTTKEVFDLMVKDLTDAISLLTGFTRSSKDQVDINVAKGLLAYVLSARGTTADLNQVVTLTQDIMNAYPKTTVAQLYFDGTNAATAGFNNVANPSWIWGVDLTLAQGLNLISWWGQVDQFTYSYTWAGDPKTIDRGLYDAIRADDIRKNQFVAPTATSRRLQPTGKFWAPARVSGGQRFVETDYVYMRADEFYLLNAEAKARLNQDAAAQTALKSFLTGRITDVSYVDALSGQSLLDEIYLQTRIELWGEGKAYLAMKRLKKPVVRGSNHLFEAGATIQYSDPKLTFVIPQAEVLNNPNLNN</sequence>
<dbReference type="Proteomes" id="UP000316167">
    <property type="component" value="Unassembled WGS sequence"/>
</dbReference>
<comment type="subcellular location">
    <subcellularLocation>
        <location evidence="1">Cell outer membrane</location>
    </subcellularLocation>
</comment>
<dbReference type="InterPro" id="IPR011990">
    <property type="entry name" value="TPR-like_helical_dom_sf"/>
</dbReference>